<feature type="transmembrane region" description="Helical" evidence="5">
    <location>
        <begin position="133"/>
        <end position="161"/>
    </location>
</feature>
<feature type="transmembrane region" description="Helical" evidence="5">
    <location>
        <begin position="181"/>
        <end position="201"/>
    </location>
</feature>
<dbReference type="EMBL" id="KQ964574">
    <property type="protein sequence ID" value="KXN68471.1"/>
    <property type="molecule type" value="Genomic_DNA"/>
</dbReference>
<sequence length="325" mass="36826">MEREHILTSHQRDKFATPLSISLLTIGLMSTPIIFIIFYSSLRLLRFSKKQISVDLKISFGILIIDLVISISLIIVGAMSNFLEVYITTSEWYCSFTLIFYNNQTYISIYWVGLLSIERGLLIIHNIKLSDKFWLTVMLGELIYFLALSSIGISMQALGVVNNGYACMILPNFDVGQITTFSYLVLMLINFACMIYCYIGISIKLRIKAYNDIQQLNLNKEQTLRQTNRTICKVIAILVLYIGINSLELINLLIEVKTEVTRPSLSDLISTNLISIEPIINSLILVQFHESVKLSLVESFPMVGKMLKVSKGSLNQNQPNNPESV</sequence>
<dbReference type="Pfam" id="PF00001">
    <property type="entry name" value="7tm_1"/>
    <property type="match status" value="1"/>
</dbReference>
<evidence type="ECO:0000256" key="1">
    <source>
        <dbReference type="ARBA" id="ARBA00004370"/>
    </source>
</evidence>
<feature type="transmembrane region" description="Helical" evidence="5">
    <location>
        <begin position="103"/>
        <end position="121"/>
    </location>
</feature>
<proteinExistence type="predicted"/>
<keyword evidence="2 5" id="KW-0812">Transmembrane</keyword>
<dbReference type="PROSITE" id="PS50262">
    <property type="entry name" value="G_PROTEIN_RECEP_F1_2"/>
    <property type="match status" value="1"/>
</dbReference>
<evidence type="ECO:0000313" key="7">
    <source>
        <dbReference type="EMBL" id="KXN68471.1"/>
    </source>
</evidence>
<reference evidence="7 8" key="1">
    <citation type="journal article" date="2015" name="Genome Biol. Evol.">
        <title>Phylogenomic analyses indicate that early fungi evolved digesting cell walls of algal ancestors of land plants.</title>
        <authorList>
            <person name="Chang Y."/>
            <person name="Wang S."/>
            <person name="Sekimoto S."/>
            <person name="Aerts A.L."/>
            <person name="Choi C."/>
            <person name="Clum A."/>
            <person name="LaButti K.M."/>
            <person name="Lindquist E.A."/>
            <person name="Yee Ngan C."/>
            <person name="Ohm R.A."/>
            <person name="Salamov A.A."/>
            <person name="Grigoriev I.V."/>
            <person name="Spatafora J.W."/>
            <person name="Berbee M.L."/>
        </authorList>
    </citation>
    <scope>NUCLEOTIDE SEQUENCE [LARGE SCALE GENOMIC DNA]</scope>
    <source>
        <strain evidence="7 8">NRRL 28638</strain>
    </source>
</reference>
<evidence type="ECO:0000256" key="3">
    <source>
        <dbReference type="ARBA" id="ARBA00022989"/>
    </source>
</evidence>
<keyword evidence="8" id="KW-1185">Reference proteome</keyword>
<accession>A0A137P0Q1</accession>
<dbReference type="InterPro" id="IPR017452">
    <property type="entry name" value="GPCR_Rhodpsn_7TM"/>
</dbReference>
<gene>
    <name evidence="7" type="ORF">CONCODRAFT_9272</name>
</gene>
<organism evidence="7 8">
    <name type="scientific">Conidiobolus coronatus (strain ATCC 28846 / CBS 209.66 / NRRL 28638)</name>
    <name type="common">Delacroixia coronata</name>
    <dbReference type="NCBI Taxonomy" id="796925"/>
    <lineage>
        <taxon>Eukaryota</taxon>
        <taxon>Fungi</taxon>
        <taxon>Fungi incertae sedis</taxon>
        <taxon>Zoopagomycota</taxon>
        <taxon>Entomophthoromycotina</taxon>
        <taxon>Entomophthoromycetes</taxon>
        <taxon>Entomophthorales</taxon>
        <taxon>Ancylistaceae</taxon>
        <taxon>Conidiobolus</taxon>
    </lineage>
</organism>
<feature type="transmembrane region" description="Helical" evidence="5">
    <location>
        <begin position="20"/>
        <end position="39"/>
    </location>
</feature>
<dbReference type="AlphaFoldDB" id="A0A137P0Q1"/>
<feature type="transmembrane region" description="Helical" evidence="5">
    <location>
        <begin position="234"/>
        <end position="254"/>
    </location>
</feature>
<evidence type="ECO:0000256" key="2">
    <source>
        <dbReference type="ARBA" id="ARBA00022692"/>
    </source>
</evidence>
<keyword evidence="4 5" id="KW-0472">Membrane</keyword>
<dbReference type="OrthoDB" id="10021141at2759"/>
<dbReference type="GO" id="GO:0004930">
    <property type="term" value="F:G protein-coupled receptor activity"/>
    <property type="evidence" value="ECO:0007669"/>
    <property type="project" value="InterPro"/>
</dbReference>
<dbReference type="SUPFAM" id="SSF81321">
    <property type="entry name" value="Family A G protein-coupled receptor-like"/>
    <property type="match status" value="1"/>
</dbReference>
<dbReference type="Proteomes" id="UP000070444">
    <property type="component" value="Unassembled WGS sequence"/>
</dbReference>
<evidence type="ECO:0000256" key="5">
    <source>
        <dbReference type="SAM" id="Phobius"/>
    </source>
</evidence>
<dbReference type="Gene3D" id="1.20.1070.10">
    <property type="entry name" value="Rhodopsin 7-helix transmembrane proteins"/>
    <property type="match status" value="1"/>
</dbReference>
<comment type="subcellular location">
    <subcellularLocation>
        <location evidence="1">Membrane</location>
    </subcellularLocation>
</comment>
<dbReference type="CDD" id="cd00637">
    <property type="entry name" value="7tm_classA_rhodopsin-like"/>
    <property type="match status" value="1"/>
</dbReference>
<keyword evidence="3 5" id="KW-1133">Transmembrane helix</keyword>
<feature type="domain" description="G-protein coupled receptors family 1 profile" evidence="6">
    <location>
        <begin position="30"/>
        <end position="285"/>
    </location>
</feature>
<evidence type="ECO:0000256" key="4">
    <source>
        <dbReference type="ARBA" id="ARBA00023136"/>
    </source>
</evidence>
<feature type="transmembrane region" description="Helical" evidence="5">
    <location>
        <begin position="60"/>
        <end position="83"/>
    </location>
</feature>
<name>A0A137P0Q1_CONC2</name>
<dbReference type="InterPro" id="IPR000276">
    <property type="entry name" value="GPCR_Rhodpsn"/>
</dbReference>
<evidence type="ECO:0000313" key="8">
    <source>
        <dbReference type="Proteomes" id="UP000070444"/>
    </source>
</evidence>
<evidence type="ECO:0000259" key="6">
    <source>
        <dbReference type="PROSITE" id="PS50262"/>
    </source>
</evidence>
<protein>
    <recommendedName>
        <fullName evidence="6">G-protein coupled receptors family 1 profile domain-containing protein</fullName>
    </recommendedName>
</protein>
<dbReference type="GO" id="GO:0016020">
    <property type="term" value="C:membrane"/>
    <property type="evidence" value="ECO:0007669"/>
    <property type="project" value="UniProtKB-SubCell"/>
</dbReference>